<reference evidence="6" key="1">
    <citation type="journal article" date="2023" name="Mol. Biol. Evol.">
        <title>Third-Generation Sequencing Reveals the Adaptive Role of the Epigenome in Three Deep-Sea Polychaetes.</title>
        <authorList>
            <person name="Perez M."/>
            <person name="Aroh O."/>
            <person name="Sun Y."/>
            <person name="Lan Y."/>
            <person name="Juniper S.K."/>
            <person name="Young C.R."/>
            <person name="Angers B."/>
            <person name="Qian P.Y."/>
        </authorList>
    </citation>
    <scope>NUCLEOTIDE SEQUENCE</scope>
    <source>
        <strain evidence="6">P08H-3</strain>
    </source>
</reference>
<dbReference type="PROSITE" id="PS51362">
    <property type="entry name" value="TGF_BETA_2"/>
    <property type="match status" value="1"/>
</dbReference>
<keyword evidence="3" id="KW-0964">Secreted</keyword>
<dbReference type="SMART" id="SM00204">
    <property type="entry name" value="TGFB"/>
    <property type="match status" value="1"/>
</dbReference>
<dbReference type="EMBL" id="JAODUP010000589">
    <property type="protein sequence ID" value="KAK2146698.1"/>
    <property type="molecule type" value="Genomic_DNA"/>
</dbReference>
<evidence type="ECO:0000256" key="2">
    <source>
        <dbReference type="ARBA" id="ARBA00006656"/>
    </source>
</evidence>
<dbReference type="GO" id="GO:0008083">
    <property type="term" value="F:growth factor activity"/>
    <property type="evidence" value="ECO:0007669"/>
    <property type="project" value="UniProtKB-KW"/>
</dbReference>
<dbReference type="InterPro" id="IPR015615">
    <property type="entry name" value="TGF-beta-rel"/>
</dbReference>
<proteinExistence type="inferred from homology"/>
<dbReference type="Proteomes" id="UP001208570">
    <property type="component" value="Unassembled WGS sequence"/>
</dbReference>
<dbReference type="AlphaFoldDB" id="A0AAD9J5V0"/>
<organism evidence="6 7">
    <name type="scientific">Paralvinella palmiformis</name>
    <dbReference type="NCBI Taxonomy" id="53620"/>
    <lineage>
        <taxon>Eukaryota</taxon>
        <taxon>Metazoa</taxon>
        <taxon>Spiralia</taxon>
        <taxon>Lophotrochozoa</taxon>
        <taxon>Annelida</taxon>
        <taxon>Polychaeta</taxon>
        <taxon>Sedentaria</taxon>
        <taxon>Canalipalpata</taxon>
        <taxon>Terebellida</taxon>
        <taxon>Terebelliformia</taxon>
        <taxon>Alvinellidae</taxon>
        <taxon>Paralvinella</taxon>
    </lineage>
</organism>
<keyword evidence="4" id="KW-0339">Growth factor</keyword>
<keyword evidence="7" id="KW-1185">Reference proteome</keyword>
<dbReference type="SUPFAM" id="SSF57501">
    <property type="entry name" value="Cystine-knot cytokines"/>
    <property type="match status" value="1"/>
</dbReference>
<sequence>MEIPAHDQKPYIDLTLKSRPKPMNRDKRMISLECEDETTTTTACCRYPMVIDFSGFGWDWILSPKTLEAHYCSGECNHSFLSVTHSHIVEQAKGNYQTACCVPQKYNVLKMVYYSNRERIQFGMVHGIIVDRCGCT</sequence>
<dbReference type="PANTHER" id="PTHR11848">
    <property type="entry name" value="TGF-BETA FAMILY"/>
    <property type="match status" value="1"/>
</dbReference>
<comment type="subcellular location">
    <subcellularLocation>
        <location evidence="1">Secreted</location>
    </subcellularLocation>
</comment>
<dbReference type="Gene3D" id="2.10.90.10">
    <property type="entry name" value="Cystine-knot cytokines"/>
    <property type="match status" value="1"/>
</dbReference>
<protein>
    <recommendedName>
        <fullName evidence="5">TGF-beta family profile domain-containing protein</fullName>
    </recommendedName>
</protein>
<evidence type="ECO:0000313" key="6">
    <source>
        <dbReference type="EMBL" id="KAK2146698.1"/>
    </source>
</evidence>
<evidence type="ECO:0000256" key="4">
    <source>
        <dbReference type="RuleBase" id="RU000354"/>
    </source>
</evidence>
<evidence type="ECO:0000259" key="5">
    <source>
        <dbReference type="PROSITE" id="PS51362"/>
    </source>
</evidence>
<dbReference type="GO" id="GO:0005125">
    <property type="term" value="F:cytokine activity"/>
    <property type="evidence" value="ECO:0007669"/>
    <property type="project" value="TreeGrafter"/>
</dbReference>
<evidence type="ECO:0000256" key="3">
    <source>
        <dbReference type="ARBA" id="ARBA00022525"/>
    </source>
</evidence>
<evidence type="ECO:0000313" key="7">
    <source>
        <dbReference type="Proteomes" id="UP001208570"/>
    </source>
</evidence>
<comment type="caution">
    <text evidence="6">The sequence shown here is derived from an EMBL/GenBank/DDBJ whole genome shotgun (WGS) entry which is preliminary data.</text>
</comment>
<comment type="similarity">
    <text evidence="2 4">Belongs to the TGF-beta family.</text>
</comment>
<name>A0AAD9J5V0_9ANNE</name>
<evidence type="ECO:0000256" key="1">
    <source>
        <dbReference type="ARBA" id="ARBA00004613"/>
    </source>
</evidence>
<dbReference type="PANTHER" id="PTHR11848:SF262">
    <property type="entry name" value="LD29161P"/>
    <property type="match status" value="1"/>
</dbReference>
<dbReference type="InterPro" id="IPR029034">
    <property type="entry name" value="Cystine-knot_cytokine"/>
</dbReference>
<gene>
    <name evidence="6" type="ORF">LSH36_589g03006</name>
</gene>
<feature type="domain" description="TGF-beta family profile" evidence="5">
    <location>
        <begin position="25"/>
        <end position="136"/>
    </location>
</feature>
<dbReference type="Pfam" id="PF00019">
    <property type="entry name" value="TGF_beta"/>
    <property type="match status" value="1"/>
</dbReference>
<accession>A0AAD9J5V0</accession>
<dbReference type="GO" id="GO:0005615">
    <property type="term" value="C:extracellular space"/>
    <property type="evidence" value="ECO:0007669"/>
    <property type="project" value="TreeGrafter"/>
</dbReference>
<dbReference type="InterPro" id="IPR001839">
    <property type="entry name" value="TGF-b_C"/>
</dbReference>